<sequence length="128" mass="14145">MFHKITVSAAAALITLSCVSAGASAQAAAAPSSEALRRAADQCAAGEICFWRDRDYRGTPWRWMPSNGYRDMPGYLHDHVYSFYANVRGCFVDYDPREFRKVNIGDYAMAYDTSFGSRIDAVAVHSAC</sequence>
<keyword evidence="3" id="KW-1185">Reference proteome</keyword>
<accession>A0A7W7ZZ21</accession>
<dbReference type="Proteomes" id="UP000568380">
    <property type="component" value="Unassembled WGS sequence"/>
</dbReference>
<feature type="signal peptide" evidence="1">
    <location>
        <begin position="1"/>
        <end position="25"/>
    </location>
</feature>
<dbReference type="AlphaFoldDB" id="A0A7W7ZZ21"/>
<organism evidence="2 3">
    <name type="scientific">Nonomuraea endophytica</name>
    <dbReference type="NCBI Taxonomy" id="714136"/>
    <lineage>
        <taxon>Bacteria</taxon>
        <taxon>Bacillati</taxon>
        <taxon>Actinomycetota</taxon>
        <taxon>Actinomycetes</taxon>
        <taxon>Streptosporangiales</taxon>
        <taxon>Streptosporangiaceae</taxon>
        <taxon>Nonomuraea</taxon>
    </lineage>
</organism>
<evidence type="ECO:0008006" key="4">
    <source>
        <dbReference type="Google" id="ProtNLM"/>
    </source>
</evidence>
<comment type="caution">
    <text evidence="2">The sequence shown here is derived from an EMBL/GenBank/DDBJ whole genome shotgun (WGS) entry which is preliminary data.</text>
</comment>
<protein>
    <recommendedName>
        <fullName evidence="4">Peptidase inhibitor family I36 protein</fullName>
    </recommendedName>
</protein>
<proteinExistence type="predicted"/>
<feature type="chain" id="PRO_5039715951" description="Peptidase inhibitor family I36 protein" evidence="1">
    <location>
        <begin position="26"/>
        <end position="128"/>
    </location>
</feature>
<reference evidence="2 3" key="1">
    <citation type="submission" date="2020-08" db="EMBL/GenBank/DDBJ databases">
        <title>Genomic Encyclopedia of Type Strains, Phase IV (KMG-IV): sequencing the most valuable type-strain genomes for metagenomic binning, comparative biology and taxonomic classification.</title>
        <authorList>
            <person name="Goeker M."/>
        </authorList>
    </citation>
    <scope>NUCLEOTIDE SEQUENCE [LARGE SCALE GENOMIC DNA]</scope>
    <source>
        <strain evidence="2 3">DSM 45385</strain>
    </source>
</reference>
<name>A0A7W7ZZ21_9ACTN</name>
<dbReference type="Pfam" id="PF03995">
    <property type="entry name" value="Inhibitor_I36"/>
    <property type="match status" value="1"/>
</dbReference>
<dbReference type="PROSITE" id="PS51257">
    <property type="entry name" value="PROKAR_LIPOPROTEIN"/>
    <property type="match status" value="1"/>
</dbReference>
<evidence type="ECO:0000313" key="3">
    <source>
        <dbReference type="Proteomes" id="UP000568380"/>
    </source>
</evidence>
<evidence type="ECO:0000313" key="2">
    <source>
        <dbReference type="EMBL" id="MBB5076472.1"/>
    </source>
</evidence>
<evidence type="ECO:0000256" key="1">
    <source>
        <dbReference type="SAM" id="SignalP"/>
    </source>
</evidence>
<gene>
    <name evidence="2" type="ORF">HNR40_001936</name>
</gene>
<dbReference type="EMBL" id="JACHIN010000002">
    <property type="protein sequence ID" value="MBB5076472.1"/>
    <property type="molecule type" value="Genomic_DNA"/>
</dbReference>
<keyword evidence="1" id="KW-0732">Signal</keyword>
<dbReference type="RefSeq" id="WP_184959911.1">
    <property type="nucleotide sequence ID" value="NZ_JACHIN010000002.1"/>
</dbReference>